<evidence type="ECO:0000256" key="5">
    <source>
        <dbReference type="ARBA" id="ARBA00023163"/>
    </source>
</evidence>
<dbReference type="GO" id="GO:0003677">
    <property type="term" value="F:DNA binding"/>
    <property type="evidence" value="ECO:0007669"/>
    <property type="project" value="UniProtKB-KW"/>
</dbReference>
<keyword evidence="7" id="KW-0808">Transferase</keyword>
<evidence type="ECO:0000256" key="1">
    <source>
        <dbReference type="ARBA" id="ARBA00005384"/>
    </source>
</evidence>
<dbReference type="InterPro" id="IPR036388">
    <property type="entry name" value="WH-like_DNA-bd_sf"/>
</dbReference>
<dbReference type="InterPro" id="IPR015424">
    <property type="entry name" value="PyrdxlP-dep_Trfase"/>
</dbReference>
<dbReference type="PANTHER" id="PTHR46577">
    <property type="entry name" value="HTH-TYPE TRANSCRIPTIONAL REGULATORY PROTEIN GABR"/>
    <property type="match status" value="1"/>
</dbReference>
<keyword evidence="2" id="KW-0663">Pyridoxal phosphate</keyword>
<dbReference type="CDD" id="cd07377">
    <property type="entry name" value="WHTH_GntR"/>
    <property type="match status" value="1"/>
</dbReference>
<keyword evidence="3" id="KW-0805">Transcription regulation</keyword>
<dbReference type="OrthoDB" id="594134at2"/>
<dbReference type="KEGG" id="aji:C0Z10_07435"/>
<dbReference type="InterPro" id="IPR000524">
    <property type="entry name" value="Tscrpt_reg_HTH_GntR"/>
</dbReference>
<name>A0A3Q9UKK3_9ACTN</name>
<dbReference type="GO" id="GO:0003700">
    <property type="term" value="F:DNA-binding transcription factor activity"/>
    <property type="evidence" value="ECO:0007669"/>
    <property type="project" value="InterPro"/>
</dbReference>
<dbReference type="InterPro" id="IPR051446">
    <property type="entry name" value="HTH_trans_reg/aminotransferase"/>
</dbReference>
<evidence type="ECO:0000256" key="4">
    <source>
        <dbReference type="ARBA" id="ARBA00023125"/>
    </source>
</evidence>
<sequence>MRPSKSCKVVCSKIQIAPLALVHSPGQTGRVRRDLVIDLPLRVERGGSRTLSVQLADQIRTLISSGRVRPGDHLPSTRQAAARLGVSRGCVTSAYDQLQAEGYLVAAHGSGTSVNRRLDGLHAGTPSTVRTGTVGHGAEVPDRPHLLDLRPGQPDTSSLADSVWRGAWREAVSSPPGPVEDPLGLWELRCQIAEHLRQMRGLIATPDRVVVTAGAREGLATVLGTWATPDRAVLRIGVESPGYPSLRRVPPALGHRTVDLATDAHGLRTDSLPDGPGDGLDAVLVTPSHQYPYGGSLDAERRVALTAWASGHHSWLIEDDFDSELRHVGSPLPALAAMAPDLTVLLGTFSSLLSPSVACGYLVLPASLVAPVGRRRQALGQPVGALVQTALAHYLASGALRRRTQRMRRIYRRRRQMVIDTLGDLPGARLQPINGGLQAVLVCRGEETGLVECCRRAGVGVTPLSSYWGGAGAEHGLVLGFGAHDDATLAHSLRRVASIIGGRIDPV</sequence>
<evidence type="ECO:0000313" key="8">
    <source>
        <dbReference type="Proteomes" id="UP000285875"/>
    </source>
</evidence>
<dbReference type="Gene3D" id="1.10.10.10">
    <property type="entry name" value="Winged helix-like DNA-binding domain superfamily/Winged helix DNA-binding domain"/>
    <property type="match status" value="1"/>
</dbReference>
<dbReference type="Pfam" id="PF00392">
    <property type="entry name" value="GntR"/>
    <property type="match status" value="1"/>
</dbReference>
<organism evidence="7 8">
    <name type="scientific">Acidipropionibacterium jensenii</name>
    <dbReference type="NCBI Taxonomy" id="1749"/>
    <lineage>
        <taxon>Bacteria</taxon>
        <taxon>Bacillati</taxon>
        <taxon>Actinomycetota</taxon>
        <taxon>Actinomycetes</taxon>
        <taxon>Propionibacteriales</taxon>
        <taxon>Propionibacteriaceae</taxon>
        <taxon>Acidipropionibacterium</taxon>
    </lineage>
</organism>
<gene>
    <name evidence="7" type="ORF">C0Z10_07435</name>
</gene>
<accession>A0A3Q9UKK3</accession>
<dbReference type="SUPFAM" id="SSF46785">
    <property type="entry name" value="Winged helix' DNA-binding domain"/>
    <property type="match status" value="1"/>
</dbReference>
<feature type="domain" description="HTH gntR-type" evidence="6">
    <location>
        <begin position="49"/>
        <end position="117"/>
    </location>
</feature>
<protein>
    <submittedName>
        <fullName evidence="7">PLP-dependent aminotransferase family protein</fullName>
    </submittedName>
</protein>
<dbReference type="PRINTS" id="PR00035">
    <property type="entry name" value="HTHGNTR"/>
</dbReference>
<evidence type="ECO:0000256" key="2">
    <source>
        <dbReference type="ARBA" id="ARBA00022898"/>
    </source>
</evidence>
<dbReference type="AlphaFoldDB" id="A0A3Q9UKK3"/>
<evidence type="ECO:0000256" key="3">
    <source>
        <dbReference type="ARBA" id="ARBA00023015"/>
    </source>
</evidence>
<reference evidence="8" key="1">
    <citation type="submission" date="2017-12" db="EMBL/GenBank/DDBJ databases">
        <title>Whole genome sequencing of Acidipropionibacterium jensenii strains JS279 and JS280.</title>
        <authorList>
            <person name="Deptula P."/>
            <person name="Laine P."/>
            <person name="Smolander O.-P."/>
            <person name="Paulin L."/>
            <person name="Auvinen P."/>
            <person name="Varmanen P."/>
        </authorList>
    </citation>
    <scope>NUCLEOTIDE SEQUENCE [LARGE SCALE GENOMIC DNA]</scope>
    <source>
        <strain evidence="8">JS280</strain>
    </source>
</reference>
<dbReference type="EMBL" id="CP025570">
    <property type="protein sequence ID" value="AZZ39610.1"/>
    <property type="molecule type" value="Genomic_DNA"/>
</dbReference>
<dbReference type="InterPro" id="IPR036390">
    <property type="entry name" value="WH_DNA-bd_sf"/>
</dbReference>
<dbReference type="Proteomes" id="UP000285875">
    <property type="component" value="Chromosome"/>
</dbReference>
<dbReference type="Gene3D" id="3.40.640.10">
    <property type="entry name" value="Type I PLP-dependent aspartate aminotransferase-like (Major domain)"/>
    <property type="match status" value="1"/>
</dbReference>
<dbReference type="PANTHER" id="PTHR46577:SF1">
    <property type="entry name" value="HTH-TYPE TRANSCRIPTIONAL REGULATORY PROTEIN GABR"/>
    <property type="match status" value="1"/>
</dbReference>
<keyword evidence="5" id="KW-0804">Transcription</keyword>
<evidence type="ECO:0000259" key="6">
    <source>
        <dbReference type="PROSITE" id="PS50949"/>
    </source>
</evidence>
<dbReference type="SMART" id="SM00345">
    <property type="entry name" value="HTH_GNTR"/>
    <property type="match status" value="1"/>
</dbReference>
<dbReference type="CDD" id="cd00609">
    <property type="entry name" value="AAT_like"/>
    <property type="match status" value="1"/>
</dbReference>
<comment type="similarity">
    <text evidence="1">In the C-terminal section; belongs to the class-I pyridoxal-phosphate-dependent aminotransferase family.</text>
</comment>
<keyword evidence="7" id="KW-0032">Aminotransferase</keyword>
<keyword evidence="4" id="KW-0238">DNA-binding</keyword>
<dbReference type="GO" id="GO:0008483">
    <property type="term" value="F:transaminase activity"/>
    <property type="evidence" value="ECO:0007669"/>
    <property type="project" value="UniProtKB-KW"/>
</dbReference>
<proteinExistence type="inferred from homology"/>
<dbReference type="PROSITE" id="PS50949">
    <property type="entry name" value="HTH_GNTR"/>
    <property type="match status" value="1"/>
</dbReference>
<evidence type="ECO:0000313" key="7">
    <source>
        <dbReference type="EMBL" id="AZZ39610.1"/>
    </source>
</evidence>
<dbReference type="SUPFAM" id="SSF53383">
    <property type="entry name" value="PLP-dependent transferases"/>
    <property type="match status" value="1"/>
</dbReference>
<dbReference type="InterPro" id="IPR015421">
    <property type="entry name" value="PyrdxlP-dep_Trfase_major"/>
</dbReference>